<sequence length="203" mass="22042">MTEDVERIEERRDQALRDIVDLERQVEAGEIPPAAAQRLRDEYEAVAAAAIRQLESPVARRARRQGRRGPAIAYVVAAVVALFAVVVLLPDQLGERPAGGAVSGNEVLQQPSRDLSAVTDEEMEQVIAANPGVAGMRLALVRRYVTAGAYDKAAAHLEILLQKETADQDRANALSVVDDVLRRDGVPAAVRDRFTALKETGSR</sequence>
<dbReference type="RefSeq" id="WP_090011912.1">
    <property type="nucleotide sequence ID" value="NZ_FNET01000019.1"/>
</dbReference>
<evidence type="ECO:0000313" key="3">
    <source>
        <dbReference type="Proteomes" id="UP000199682"/>
    </source>
</evidence>
<name>A0A1G9S142_9PSEU</name>
<evidence type="ECO:0000313" key="2">
    <source>
        <dbReference type="EMBL" id="SDM29201.1"/>
    </source>
</evidence>
<evidence type="ECO:0000256" key="1">
    <source>
        <dbReference type="SAM" id="Phobius"/>
    </source>
</evidence>
<reference evidence="3" key="1">
    <citation type="submission" date="2016-10" db="EMBL/GenBank/DDBJ databases">
        <authorList>
            <person name="Varghese N."/>
            <person name="Submissions S."/>
        </authorList>
    </citation>
    <scope>NUCLEOTIDE SEQUENCE [LARGE SCALE GENOMIC DNA]</scope>
    <source>
        <strain evidence="3">DSM 44796</strain>
    </source>
</reference>
<dbReference type="AlphaFoldDB" id="A0A1G9S142"/>
<dbReference type="EMBL" id="FNET01000019">
    <property type="protein sequence ID" value="SDM29201.1"/>
    <property type="molecule type" value="Genomic_DNA"/>
</dbReference>
<gene>
    <name evidence="2" type="ORF">SAMN04488074_11989</name>
</gene>
<proteinExistence type="predicted"/>
<keyword evidence="1" id="KW-1133">Transmembrane helix</keyword>
<keyword evidence="1" id="KW-0812">Transmembrane</keyword>
<keyword evidence="1" id="KW-0472">Membrane</keyword>
<feature type="transmembrane region" description="Helical" evidence="1">
    <location>
        <begin position="71"/>
        <end position="89"/>
    </location>
</feature>
<dbReference type="Proteomes" id="UP000199682">
    <property type="component" value="Unassembled WGS sequence"/>
</dbReference>
<accession>A0A1G9S142</accession>
<protein>
    <submittedName>
        <fullName evidence="2">Uncharacterized protein</fullName>
    </submittedName>
</protein>
<organism evidence="2 3">
    <name type="scientific">Lentzea albidocapillata subsp. violacea</name>
    <dbReference type="NCBI Taxonomy" id="128104"/>
    <lineage>
        <taxon>Bacteria</taxon>
        <taxon>Bacillati</taxon>
        <taxon>Actinomycetota</taxon>
        <taxon>Actinomycetes</taxon>
        <taxon>Pseudonocardiales</taxon>
        <taxon>Pseudonocardiaceae</taxon>
        <taxon>Lentzea</taxon>
    </lineage>
</organism>